<evidence type="ECO:0000256" key="1">
    <source>
        <dbReference type="ARBA" id="ARBA00022801"/>
    </source>
</evidence>
<accession>A0A4R7KKY6</accession>
<feature type="domain" description="Glucosamine/galactosamine-6-phosphate isomerase" evidence="3">
    <location>
        <begin position="11"/>
        <end position="225"/>
    </location>
</feature>
<dbReference type="InterPro" id="IPR037171">
    <property type="entry name" value="NagB/RpiA_transferase-like"/>
</dbReference>
<dbReference type="Pfam" id="PF01182">
    <property type="entry name" value="Glucosamine_iso"/>
    <property type="match status" value="1"/>
</dbReference>
<keyword evidence="2" id="KW-0119">Carbohydrate metabolism</keyword>
<dbReference type="GO" id="GO:0005737">
    <property type="term" value="C:cytoplasm"/>
    <property type="evidence" value="ECO:0007669"/>
    <property type="project" value="TreeGrafter"/>
</dbReference>
<dbReference type="GO" id="GO:0006046">
    <property type="term" value="P:N-acetylglucosamine catabolic process"/>
    <property type="evidence" value="ECO:0007669"/>
    <property type="project" value="TreeGrafter"/>
</dbReference>
<dbReference type="CDD" id="cd01399">
    <property type="entry name" value="GlcN6P_deaminase"/>
    <property type="match status" value="1"/>
</dbReference>
<dbReference type="GO" id="GO:0005975">
    <property type="term" value="P:carbohydrate metabolic process"/>
    <property type="evidence" value="ECO:0007669"/>
    <property type="project" value="InterPro"/>
</dbReference>
<evidence type="ECO:0000313" key="4">
    <source>
        <dbReference type="EMBL" id="TDT56511.1"/>
    </source>
</evidence>
<keyword evidence="1" id="KW-0378">Hydrolase</keyword>
<dbReference type="RefSeq" id="WP_133628400.1">
    <property type="nucleotide sequence ID" value="NZ_SOAZ01000013.1"/>
</dbReference>
<dbReference type="PANTHER" id="PTHR11280">
    <property type="entry name" value="GLUCOSAMINE-6-PHOSPHATE ISOMERASE"/>
    <property type="match status" value="1"/>
</dbReference>
<proteinExistence type="predicted"/>
<comment type="caution">
    <text evidence="4">The sequence shown here is derived from an EMBL/GenBank/DDBJ whole genome shotgun (WGS) entry which is preliminary data.</text>
</comment>
<gene>
    <name evidence="4" type="ORF">EDD71_11354</name>
</gene>
<dbReference type="GO" id="GO:0019262">
    <property type="term" value="P:N-acetylneuraminate catabolic process"/>
    <property type="evidence" value="ECO:0007669"/>
    <property type="project" value="TreeGrafter"/>
</dbReference>
<dbReference type="AlphaFoldDB" id="A0A4R7KKY6"/>
<evidence type="ECO:0000313" key="5">
    <source>
        <dbReference type="Proteomes" id="UP000295325"/>
    </source>
</evidence>
<evidence type="ECO:0000256" key="2">
    <source>
        <dbReference type="ARBA" id="ARBA00023277"/>
    </source>
</evidence>
<dbReference type="PANTHER" id="PTHR11280:SF5">
    <property type="entry name" value="GLUCOSAMINE-6-PHOSPHATE ISOMERASE"/>
    <property type="match status" value="1"/>
</dbReference>
<dbReference type="PROSITE" id="PS01161">
    <property type="entry name" value="GLC_GALNAC_ISOMERASE"/>
    <property type="match status" value="1"/>
</dbReference>
<organism evidence="4 5">
    <name type="scientific">Fonticella tunisiensis</name>
    <dbReference type="NCBI Taxonomy" id="1096341"/>
    <lineage>
        <taxon>Bacteria</taxon>
        <taxon>Bacillati</taxon>
        <taxon>Bacillota</taxon>
        <taxon>Clostridia</taxon>
        <taxon>Eubacteriales</taxon>
        <taxon>Clostridiaceae</taxon>
        <taxon>Fonticella</taxon>
    </lineage>
</organism>
<reference evidence="4 5" key="1">
    <citation type="submission" date="2019-03" db="EMBL/GenBank/DDBJ databases">
        <title>Genomic Encyclopedia of Type Strains, Phase IV (KMG-IV): sequencing the most valuable type-strain genomes for metagenomic binning, comparative biology and taxonomic classification.</title>
        <authorList>
            <person name="Goeker M."/>
        </authorList>
    </citation>
    <scope>NUCLEOTIDE SEQUENCE [LARGE SCALE GENOMIC DNA]</scope>
    <source>
        <strain evidence="4 5">DSM 24455</strain>
    </source>
</reference>
<dbReference type="InterPro" id="IPR004547">
    <property type="entry name" value="Glucosamine6P_isomerase"/>
</dbReference>
<dbReference type="EMBL" id="SOAZ01000013">
    <property type="protein sequence ID" value="TDT56511.1"/>
    <property type="molecule type" value="Genomic_DNA"/>
</dbReference>
<dbReference type="SUPFAM" id="SSF100950">
    <property type="entry name" value="NagB/RpiA/CoA transferase-like"/>
    <property type="match status" value="1"/>
</dbReference>
<dbReference type="GO" id="GO:0006043">
    <property type="term" value="P:glucosamine catabolic process"/>
    <property type="evidence" value="ECO:0007669"/>
    <property type="project" value="TreeGrafter"/>
</dbReference>
<dbReference type="InterPro" id="IPR006148">
    <property type="entry name" value="Glc/Gal-6P_isomerase"/>
</dbReference>
<dbReference type="Gene3D" id="3.40.50.1360">
    <property type="match status" value="1"/>
</dbReference>
<dbReference type="InterPro" id="IPR018321">
    <property type="entry name" value="Glucosamine6P_isomerase_CS"/>
</dbReference>
<dbReference type="GO" id="GO:0004342">
    <property type="term" value="F:glucosamine-6-phosphate deaminase activity"/>
    <property type="evidence" value="ECO:0007669"/>
    <property type="project" value="InterPro"/>
</dbReference>
<dbReference type="GO" id="GO:0042802">
    <property type="term" value="F:identical protein binding"/>
    <property type="evidence" value="ECO:0007669"/>
    <property type="project" value="TreeGrafter"/>
</dbReference>
<keyword evidence="5" id="KW-1185">Reference proteome</keyword>
<sequence>MKVVKVKDYEELSKNLGEEVLSYIRSKERKIICLPSGDTPVGAYQYIVKQLDDEDLNSYKSIFVGLDEWANMSREDEGSCQYYMYKYLFGPLGLDSDKIVEFNAKAEDLTNECLKMDKFLKEYGPLDLVVLGIGMNGHLGLNEPGTSFNEYSHVVKLDETTVKIAQKYFTTTKVLDKGITLGLKHFLEAKKMILIASGSKKADIVKRIVEGEIDEEIPATIARLHRNSYLIVDEESAKGLESIGRNNE</sequence>
<dbReference type="OrthoDB" id="9791139at2"/>
<protein>
    <submittedName>
        <fullName evidence="4">Glucosamine-6-phosphate deaminase</fullName>
    </submittedName>
</protein>
<name>A0A4R7KKY6_9CLOT</name>
<evidence type="ECO:0000259" key="3">
    <source>
        <dbReference type="Pfam" id="PF01182"/>
    </source>
</evidence>
<dbReference type="Proteomes" id="UP000295325">
    <property type="component" value="Unassembled WGS sequence"/>
</dbReference>